<sequence>MIQRLIISALILAAFIGICLLPQAQPKLSQHKRFTKITQEGDKLSPWQGPWACVHDKQNHILWEIKTDNESIHDGYWTYSWFDGEKGKQNFGDCYFEPNRCDTHDLIRHTNQQGLCGVSKWRLPTAKELHSLIQAPTSPALPHIANDFFIHIKQGDYWSSEHSQPLAKQYRQGGQGATAINFHFGKSYTLPYRNAAFVMLVADLPTANIQPQLSRREINTHQKQE</sequence>
<feature type="domain" description="Lcl C-terminal" evidence="1">
    <location>
        <begin position="53"/>
        <end position="201"/>
    </location>
</feature>
<protein>
    <recommendedName>
        <fullName evidence="1">Lcl C-terminal domain-containing protein</fullName>
    </recommendedName>
</protein>
<dbReference type="EMBL" id="AUXZ01000077">
    <property type="protein sequence ID" value="KZN50003.1"/>
    <property type="molecule type" value="Genomic_DNA"/>
</dbReference>
<name>A0A167E3M1_9GAMM</name>
<reference evidence="2 3" key="1">
    <citation type="submission" date="2013-07" db="EMBL/GenBank/DDBJ databases">
        <title>Comparative Genomic and Metabolomic Analysis of Twelve Strains of Pseudoalteromonas luteoviolacea.</title>
        <authorList>
            <person name="Vynne N.G."/>
            <person name="Mansson M."/>
            <person name="Gram L."/>
        </authorList>
    </citation>
    <scope>NUCLEOTIDE SEQUENCE [LARGE SCALE GENOMIC DNA]</scope>
    <source>
        <strain evidence="2 3">H33</strain>
    </source>
</reference>
<dbReference type="PATRIC" id="fig|1365251.3.peg.2648"/>
<comment type="caution">
    <text evidence="2">The sequence shown here is derived from an EMBL/GenBank/DDBJ whole genome shotgun (WGS) entry which is preliminary data.</text>
</comment>
<dbReference type="Proteomes" id="UP000076503">
    <property type="component" value="Unassembled WGS sequence"/>
</dbReference>
<evidence type="ECO:0000313" key="2">
    <source>
        <dbReference type="EMBL" id="KZN50003.1"/>
    </source>
</evidence>
<dbReference type="AlphaFoldDB" id="A0A167E3M1"/>
<gene>
    <name evidence="2" type="ORF">N476_16780</name>
</gene>
<evidence type="ECO:0000313" key="3">
    <source>
        <dbReference type="Proteomes" id="UP000076503"/>
    </source>
</evidence>
<dbReference type="Pfam" id="PF07603">
    <property type="entry name" value="Lcl_C"/>
    <property type="match status" value="1"/>
</dbReference>
<proteinExistence type="predicted"/>
<evidence type="ECO:0000259" key="1">
    <source>
        <dbReference type="Pfam" id="PF07603"/>
    </source>
</evidence>
<dbReference type="RefSeq" id="WP_063362082.1">
    <property type="nucleotide sequence ID" value="NZ_AUXZ01000077.1"/>
</dbReference>
<organism evidence="2 3">
    <name type="scientific">Pseudoalteromonas luteoviolacea H33</name>
    <dbReference type="NCBI Taxonomy" id="1365251"/>
    <lineage>
        <taxon>Bacteria</taxon>
        <taxon>Pseudomonadati</taxon>
        <taxon>Pseudomonadota</taxon>
        <taxon>Gammaproteobacteria</taxon>
        <taxon>Alteromonadales</taxon>
        <taxon>Pseudoalteromonadaceae</taxon>
        <taxon>Pseudoalteromonas</taxon>
    </lineage>
</organism>
<dbReference type="OrthoDB" id="9815730at2"/>
<dbReference type="InterPro" id="IPR011460">
    <property type="entry name" value="Lcl_C"/>
</dbReference>
<accession>A0A167E3M1</accession>